<proteinExistence type="predicted"/>
<evidence type="ECO:0000259" key="1">
    <source>
        <dbReference type="Pfam" id="PF07727"/>
    </source>
</evidence>
<feature type="domain" description="Reverse transcriptase Ty1/copia-type" evidence="1">
    <location>
        <begin position="72"/>
        <end position="140"/>
    </location>
</feature>
<dbReference type="Pfam" id="PF07727">
    <property type="entry name" value="RVT_2"/>
    <property type="match status" value="1"/>
</dbReference>
<name>A0ABQ5DCR5_9ASTR</name>
<gene>
    <name evidence="2" type="ORF">Tco_0927134</name>
</gene>
<dbReference type="PANTHER" id="PTHR11439">
    <property type="entry name" value="GAG-POL-RELATED RETROTRANSPOSON"/>
    <property type="match status" value="1"/>
</dbReference>
<reference evidence="2" key="1">
    <citation type="journal article" date="2022" name="Int. J. Mol. Sci.">
        <title>Draft Genome of Tanacetum Coccineum: Genomic Comparison of Closely Related Tanacetum-Family Plants.</title>
        <authorList>
            <person name="Yamashiro T."/>
            <person name="Shiraishi A."/>
            <person name="Nakayama K."/>
            <person name="Satake H."/>
        </authorList>
    </citation>
    <scope>NUCLEOTIDE SEQUENCE</scope>
</reference>
<keyword evidence="3" id="KW-1185">Reference proteome</keyword>
<dbReference type="PANTHER" id="PTHR11439:SF509">
    <property type="entry name" value="RNA-DIRECTED DNA POLYMERASE"/>
    <property type="match status" value="1"/>
</dbReference>
<dbReference type="CDD" id="cd09272">
    <property type="entry name" value="RNase_HI_RT_Ty1"/>
    <property type="match status" value="1"/>
</dbReference>
<dbReference type="InterPro" id="IPR013103">
    <property type="entry name" value="RVT_2"/>
</dbReference>
<dbReference type="EMBL" id="BQNB010015162">
    <property type="protein sequence ID" value="GJT36715.1"/>
    <property type="molecule type" value="Genomic_DNA"/>
</dbReference>
<accession>A0ABQ5DCR5</accession>
<dbReference type="Proteomes" id="UP001151760">
    <property type="component" value="Unassembled WGS sequence"/>
</dbReference>
<evidence type="ECO:0000313" key="3">
    <source>
        <dbReference type="Proteomes" id="UP001151760"/>
    </source>
</evidence>
<evidence type="ECO:0000313" key="2">
    <source>
        <dbReference type="EMBL" id="GJT36715.1"/>
    </source>
</evidence>
<comment type="caution">
    <text evidence="2">The sequence shown here is derived from an EMBL/GenBank/DDBJ whole genome shotgun (WGS) entry which is preliminary data.</text>
</comment>
<protein>
    <submittedName>
        <fullName evidence="2">Retrovirus-related pol polyprotein from transposon TNT 1-94</fullName>
    </submittedName>
</protein>
<reference evidence="2" key="2">
    <citation type="submission" date="2022-01" db="EMBL/GenBank/DDBJ databases">
        <authorList>
            <person name="Yamashiro T."/>
            <person name="Shiraishi A."/>
            <person name="Satake H."/>
            <person name="Nakayama K."/>
        </authorList>
    </citation>
    <scope>NUCLEOTIDE SEQUENCE</scope>
</reference>
<organism evidence="2 3">
    <name type="scientific">Tanacetum coccineum</name>
    <dbReference type="NCBI Taxonomy" id="301880"/>
    <lineage>
        <taxon>Eukaryota</taxon>
        <taxon>Viridiplantae</taxon>
        <taxon>Streptophyta</taxon>
        <taxon>Embryophyta</taxon>
        <taxon>Tracheophyta</taxon>
        <taxon>Spermatophyta</taxon>
        <taxon>Magnoliopsida</taxon>
        <taxon>eudicotyledons</taxon>
        <taxon>Gunneridae</taxon>
        <taxon>Pentapetalae</taxon>
        <taxon>asterids</taxon>
        <taxon>campanulids</taxon>
        <taxon>Asterales</taxon>
        <taxon>Asteraceae</taxon>
        <taxon>Asteroideae</taxon>
        <taxon>Anthemideae</taxon>
        <taxon>Anthemidinae</taxon>
        <taxon>Tanacetum</taxon>
    </lineage>
</organism>
<sequence>MHKFYQRHRSNYHWTKDHPLEQVCGNPSKPVQTRRQLATDPEMCMFVLTVSKDELTNIKEAMADHAWIEAMSTNPKYSKKFEKQMHNRFEMSLMGEIKFFLGLQIHQTPRDIFIDQSKYALDILKKNGMDKCDSIGTPMATSPRLDADLSGTRVDQSNYQTMIGSLMYLTSSKPDFMQADYSFEQTTFSDVDHAGCLDTRKSTYAGIQFIGDKLVGWMSKKQDCTAMSTVEANYVALLQVVLKYFG</sequence>